<dbReference type="EMBL" id="PVEO01000003">
    <property type="protein sequence ID" value="PQV49611.1"/>
    <property type="molecule type" value="Genomic_DNA"/>
</dbReference>
<keyword evidence="1 3" id="KW-0732">Signal</keyword>
<gene>
    <name evidence="6" type="ORF">CLV33_103248</name>
</gene>
<feature type="domain" description="CBM-cenC" evidence="4">
    <location>
        <begin position="19"/>
        <end position="144"/>
    </location>
</feature>
<accession>A0A362X145</accession>
<dbReference type="Pfam" id="PF02018">
    <property type="entry name" value="CBM_4_9"/>
    <property type="match status" value="1"/>
</dbReference>
<sequence length="440" mass="46640">MKKITLIVFLIISSLGFSQNLVINGDFQTGVAAPEWYNNAANVVDLGGGNFVNQAEVTATGTAFSVNLSQAVTLEAGKTYEFSFVAFTDATTGSRSMVSGVGEAGDNFEAYTDNPALTPTPQTFTYQYTINYSQPAASRVLFDMGAELGFVFIDDVSLVEIVDLCNDGILNNGETEIDCGGPNCSACPSPPTVAAPTPPNRPAADVVSIYSDAYAAISPINLDAGWCGSGAVTATTAGGNAILAYNNQACQGINFETDLQDVTGFTNIHVDLFIQAGTDLVGKVFNMKIVPTVGAETAFNVDINALSPAPVPGTWYSYDATITLSGPTTNIKEFGVTSNLNNVVWYDNLYLHKNTVLSNNDFNKTTFSAYPNPTQNSWTVKGANAKIESINVFDILGKVVLKLSPNTSEARIDGSTLKAGIYFAQIKTLSGIDSVKLIKQ</sequence>
<evidence type="ECO:0000256" key="1">
    <source>
        <dbReference type="ARBA" id="ARBA00022729"/>
    </source>
</evidence>
<name>A0A362X145_9FLAO</name>
<dbReference type="InterPro" id="IPR008979">
    <property type="entry name" value="Galactose-bd-like_sf"/>
</dbReference>
<dbReference type="Gene3D" id="2.60.120.260">
    <property type="entry name" value="Galactose-binding domain-like"/>
    <property type="match status" value="1"/>
</dbReference>
<evidence type="ECO:0000259" key="4">
    <source>
        <dbReference type="Pfam" id="PF02018"/>
    </source>
</evidence>
<dbReference type="InterPro" id="IPR026444">
    <property type="entry name" value="Secre_tail"/>
</dbReference>
<organism evidence="6 7">
    <name type="scientific">Jejuia pallidilutea</name>
    <dbReference type="NCBI Taxonomy" id="504487"/>
    <lineage>
        <taxon>Bacteria</taxon>
        <taxon>Pseudomonadati</taxon>
        <taxon>Bacteroidota</taxon>
        <taxon>Flavobacteriia</taxon>
        <taxon>Flavobacteriales</taxon>
        <taxon>Flavobacteriaceae</taxon>
        <taxon>Jejuia</taxon>
    </lineage>
</organism>
<dbReference type="InterPro" id="IPR003305">
    <property type="entry name" value="CenC_carb-bd"/>
</dbReference>
<feature type="signal peptide" evidence="3">
    <location>
        <begin position="1"/>
        <end position="18"/>
    </location>
</feature>
<dbReference type="GO" id="GO:0016798">
    <property type="term" value="F:hydrolase activity, acting on glycosyl bonds"/>
    <property type="evidence" value="ECO:0007669"/>
    <property type="project" value="InterPro"/>
</dbReference>
<evidence type="ECO:0000313" key="7">
    <source>
        <dbReference type="Proteomes" id="UP000251545"/>
    </source>
</evidence>
<keyword evidence="2" id="KW-0378">Hydrolase</keyword>
<reference evidence="6 7" key="1">
    <citation type="submission" date="2018-02" db="EMBL/GenBank/DDBJ databases">
        <title>Genomic Encyclopedia of Archaeal and Bacterial Type Strains, Phase II (KMG-II): from individual species to whole genera.</title>
        <authorList>
            <person name="Goeker M."/>
        </authorList>
    </citation>
    <scope>NUCLEOTIDE SEQUENCE [LARGE SCALE GENOMIC DNA]</scope>
    <source>
        <strain evidence="6 7">DSM 21165</strain>
    </source>
</reference>
<evidence type="ECO:0000313" key="6">
    <source>
        <dbReference type="EMBL" id="PQV49611.1"/>
    </source>
</evidence>
<dbReference type="RefSeq" id="WP_105473341.1">
    <property type="nucleotide sequence ID" value="NZ_PVEO01000003.1"/>
</dbReference>
<dbReference type="AlphaFoldDB" id="A0A362X145"/>
<comment type="caution">
    <text evidence="6">The sequence shown here is derived from an EMBL/GenBank/DDBJ whole genome shotgun (WGS) entry which is preliminary data.</text>
</comment>
<dbReference type="Proteomes" id="UP000251545">
    <property type="component" value="Unassembled WGS sequence"/>
</dbReference>
<dbReference type="NCBIfam" id="TIGR04183">
    <property type="entry name" value="Por_Secre_tail"/>
    <property type="match status" value="1"/>
</dbReference>
<proteinExistence type="predicted"/>
<evidence type="ECO:0000259" key="5">
    <source>
        <dbReference type="Pfam" id="PF18962"/>
    </source>
</evidence>
<protein>
    <submittedName>
        <fullName evidence="6">Endoglucanase</fullName>
    </submittedName>
</protein>
<dbReference type="SUPFAM" id="SSF49785">
    <property type="entry name" value="Galactose-binding domain-like"/>
    <property type="match status" value="1"/>
</dbReference>
<evidence type="ECO:0000256" key="2">
    <source>
        <dbReference type="ARBA" id="ARBA00022801"/>
    </source>
</evidence>
<feature type="domain" description="Secretion system C-terminal sorting" evidence="5">
    <location>
        <begin position="370"/>
        <end position="433"/>
    </location>
</feature>
<dbReference type="Pfam" id="PF18962">
    <property type="entry name" value="Por_Secre_tail"/>
    <property type="match status" value="1"/>
</dbReference>
<evidence type="ECO:0000256" key="3">
    <source>
        <dbReference type="SAM" id="SignalP"/>
    </source>
</evidence>
<feature type="chain" id="PRO_5017073816" evidence="3">
    <location>
        <begin position="19"/>
        <end position="440"/>
    </location>
</feature>